<dbReference type="AlphaFoldDB" id="A0A268A8C3"/>
<evidence type="ECO:0000313" key="3">
    <source>
        <dbReference type="Proteomes" id="UP000216013"/>
    </source>
</evidence>
<reference evidence="2 3" key="1">
    <citation type="submission" date="2017-07" db="EMBL/GenBank/DDBJ databases">
        <title>Isolation and whole genome analysis of endospore-forming bacteria from heroin.</title>
        <authorList>
            <person name="Kalinowski J."/>
            <person name="Ahrens B."/>
            <person name="Al-Dilaimi A."/>
            <person name="Winkler A."/>
            <person name="Wibberg D."/>
            <person name="Schleenbecker U."/>
            <person name="Ruckert C."/>
            <person name="Wolfel R."/>
            <person name="Grass G."/>
        </authorList>
    </citation>
    <scope>NUCLEOTIDE SEQUENCE [LARGE SCALE GENOMIC DNA]</scope>
    <source>
        <strain evidence="2 3">7528</strain>
    </source>
</reference>
<gene>
    <name evidence="2" type="ORF">CHH64_14925</name>
</gene>
<dbReference type="OrthoDB" id="1706490at2"/>
<feature type="transmembrane region" description="Helical" evidence="1">
    <location>
        <begin position="334"/>
        <end position="352"/>
    </location>
</feature>
<comment type="caution">
    <text evidence="2">The sequence shown here is derived from an EMBL/GenBank/DDBJ whole genome shotgun (WGS) entry which is preliminary data.</text>
</comment>
<feature type="transmembrane region" description="Helical" evidence="1">
    <location>
        <begin position="177"/>
        <end position="202"/>
    </location>
</feature>
<keyword evidence="1" id="KW-0472">Membrane</keyword>
<feature type="transmembrane region" description="Helical" evidence="1">
    <location>
        <begin position="64"/>
        <end position="84"/>
    </location>
</feature>
<dbReference type="Proteomes" id="UP000216013">
    <property type="component" value="Unassembled WGS sequence"/>
</dbReference>
<evidence type="ECO:0000313" key="2">
    <source>
        <dbReference type="EMBL" id="PAD20373.1"/>
    </source>
</evidence>
<organism evidence="2 3">
    <name type="scientific">Terribacillus saccharophilus</name>
    <dbReference type="NCBI Taxonomy" id="361277"/>
    <lineage>
        <taxon>Bacteria</taxon>
        <taxon>Bacillati</taxon>
        <taxon>Bacillota</taxon>
        <taxon>Bacilli</taxon>
        <taxon>Bacillales</taxon>
        <taxon>Bacillaceae</taxon>
        <taxon>Terribacillus</taxon>
    </lineage>
</organism>
<dbReference type="EMBL" id="NPBV01000024">
    <property type="protein sequence ID" value="PAD20373.1"/>
    <property type="molecule type" value="Genomic_DNA"/>
</dbReference>
<feature type="transmembrane region" description="Helical" evidence="1">
    <location>
        <begin position="276"/>
        <end position="294"/>
    </location>
</feature>
<sequence>MPSKTSLIKKQIILHDVRQVGWLSVLYFLALLLILPIQIIIQYSNPQAQEYMEKGNLFLYIPEVQWLLSITVPVLLGILLLRYLHKKQVSDFIHSMPVKRVSLFHHHLVVGVVLLFIPIMLNALILLGLQAFSGIGFYYNAMHVLSWLGIMLFLNIFMLLATVFTGMVTGLFSMHFVLTYILVLLPAGLALLLVANMSILFIGYPVEYYADMAIFKFSPISYFLINFTPDLDLSWIVMAVYAAAGILLYLAAYWLYAHRRLEATSQAIVYPFMRPVFRYGVTFCFMMAGGYYFHAISSSFAWVIFGYVAGSLIGFVIAEAILNKTWRIYSNYKSYLIFAISLAVVLIAVNLVKENYENKIPSADNIERVYFGDSYIYTEEPEYLEPGIKPLFFTDKQDIELVRGLHEQAIDAPRADDYYAGDLRSTFIVYELKNGKKVARSYTYSLDDNPELKSLQHEIEGSNLYKYANNSVFNIALNDIYAVDVQSNNIKQSSNTITDRELVDRLIEAVKKDIELSDPQESLEEVETYSLDLLTNKDQDYYYVEFDNSYRNTIEVLQEAGLYDELKVYTEDISSIQLENYERNNTVTVEDQEDIKHILDHVVYYSDNEDSYFVTFNLNRGRSMQDELSIEYEDLPESIKNQLEE</sequence>
<feature type="transmembrane region" description="Helical" evidence="1">
    <location>
        <begin position="233"/>
        <end position="256"/>
    </location>
</feature>
<feature type="transmembrane region" description="Helical" evidence="1">
    <location>
        <begin position="104"/>
        <end position="132"/>
    </location>
</feature>
<evidence type="ECO:0000256" key="1">
    <source>
        <dbReference type="SAM" id="Phobius"/>
    </source>
</evidence>
<dbReference type="RefSeq" id="WP_095228592.1">
    <property type="nucleotide sequence ID" value="NZ_NPBE01000078.1"/>
</dbReference>
<feature type="transmembrane region" description="Helical" evidence="1">
    <location>
        <begin position="20"/>
        <end position="44"/>
    </location>
</feature>
<feature type="transmembrane region" description="Helical" evidence="1">
    <location>
        <begin position="300"/>
        <end position="322"/>
    </location>
</feature>
<proteinExistence type="predicted"/>
<evidence type="ECO:0008006" key="4">
    <source>
        <dbReference type="Google" id="ProtNLM"/>
    </source>
</evidence>
<keyword evidence="1" id="KW-0812">Transmembrane</keyword>
<protein>
    <recommendedName>
        <fullName evidence="4">ABC-2 type transport system permease protein</fullName>
    </recommendedName>
</protein>
<name>A0A268A8C3_9BACI</name>
<feature type="transmembrane region" description="Helical" evidence="1">
    <location>
        <begin position="144"/>
        <end position="165"/>
    </location>
</feature>
<keyword evidence="1" id="KW-1133">Transmembrane helix</keyword>
<accession>A0A268A8C3</accession>